<dbReference type="PANTHER" id="PTHR30250:SF21">
    <property type="entry name" value="LIPID II FLIPPASE MURJ"/>
    <property type="match status" value="1"/>
</dbReference>
<dbReference type="InterPro" id="IPR024923">
    <property type="entry name" value="PG_synth_SpoVB"/>
</dbReference>
<dbReference type="PANTHER" id="PTHR30250">
    <property type="entry name" value="PST FAMILY PREDICTED COLANIC ACID TRANSPORTER"/>
    <property type="match status" value="1"/>
</dbReference>
<feature type="transmembrane region" description="Helical" evidence="6">
    <location>
        <begin position="411"/>
        <end position="431"/>
    </location>
</feature>
<keyword evidence="3 6" id="KW-0812">Transmembrane</keyword>
<comment type="subcellular location">
    <subcellularLocation>
        <location evidence="1">Cell membrane</location>
        <topology evidence="1">Multi-pass membrane protein</topology>
    </subcellularLocation>
</comment>
<dbReference type="GO" id="GO:0005886">
    <property type="term" value="C:plasma membrane"/>
    <property type="evidence" value="ECO:0007669"/>
    <property type="project" value="UniProtKB-SubCell"/>
</dbReference>
<evidence type="ECO:0000256" key="4">
    <source>
        <dbReference type="ARBA" id="ARBA00022989"/>
    </source>
</evidence>
<protein>
    <submittedName>
        <fullName evidence="7">Polysaccharide biosynthesis protein</fullName>
    </submittedName>
</protein>
<keyword evidence="2" id="KW-1003">Cell membrane</keyword>
<name>A0AAU8HPU9_9FIRM</name>
<dbReference type="InterPro" id="IPR002797">
    <property type="entry name" value="Polysacc_synth"/>
</dbReference>
<feature type="transmembrane region" description="Helical" evidence="6">
    <location>
        <begin position="160"/>
        <end position="175"/>
    </location>
</feature>
<feature type="transmembrane region" description="Helical" evidence="6">
    <location>
        <begin position="41"/>
        <end position="65"/>
    </location>
</feature>
<keyword evidence="4 6" id="KW-1133">Transmembrane helix</keyword>
<feature type="transmembrane region" description="Helical" evidence="6">
    <location>
        <begin position="276"/>
        <end position="300"/>
    </location>
</feature>
<dbReference type="AlphaFoldDB" id="A0AAU8HPU9"/>
<keyword evidence="5 6" id="KW-0472">Membrane</keyword>
<feature type="transmembrane region" description="Helical" evidence="6">
    <location>
        <begin position="231"/>
        <end position="256"/>
    </location>
</feature>
<dbReference type="InterPro" id="IPR050833">
    <property type="entry name" value="Poly_Biosynth_Transport"/>
</dbReference>
<dbReference type="Pfam" id="PF01943">
    <property type="entry name" value="Polysacc_synt"/>
    <property type="match status" value="1"/>
</dbReference>
<feature type="transmembrane region" description="Helical" evidence="6">
    <location>
        <begin position="354"/>
        <end position="374"/>
    </location>
</feature>
<feature type="transmembrane region" description="Helical" evidence="6">
    <location>
        <begin position="386"/>
        <end position="405"/>
    </location>
</feature>
<evidence type="ECO:0000313" key="7">
    <source>
        <dbReference type="EMBL" id="XCI27652.1"/>
    </source>
</evidence>
<feature type="transmembrane region" description="Helical" evidence="6">
    <location>
        <begin position="321"/>
        <end position="342"/>
    </location>
</feature>
<feature type="transmembrane region" description="Helical" evidence="6">
    <location>
        <begin position="187"/>
        <end position="207"/>
    </location>
</feature>
<evidence type="ECO:0000256" key="2">
    <source>
        <dbReference type="ARBA" id="ARBA00022475"/>
    </source>
</evidence>
<gene>
    <name evidence="7" type="ORF">PRVXH_001560</name>
</gene>
<evidence type="ECO:0000256" key="5">
    <source>
        <dbReference type="ARBA" id="ARBA00023136"/>
    </source>
</evidence>
<feature type="transmembrane region" description="Helical" evidence="6">
    <location>
        <begin position="472"/>
        <end position="492"/>
    </location>
</feature>
<feature type="transmembrane region" description="Helical" evidence="6">
    <location>
        <begin position="119"/>
        <end position="139"/>
    </location>
</feature>
<evidence type="ECO:0000256" key="3">
    <source>
        <dbReference type="ARBA" id="ARBA00022692"/>
    </source>
</evidence>
<evidence type="ECO:0000256" key="6">
    <source>
        <dbReference type="SAM" id="Phobius"/>
    </source>
</evidence>
<dbReference type="CDD" id="cd13124">
    <property type="entry name" value="MATE_SpoVB_like"/>
    <property type="match status" value="1"/>
</dbReference>
<organism evidence="7">
    <name type="scientific">Proteinivorax hydrogeniformans</name>
    <dbReference type="NCBI Taxonomy" id="1826727"/>
    <lineage>
        <taxon>Bacteria</taxon>
        <taxon>Bacillati</taxon>
        <taxon>Bacillota</taxon>
        <taxon>Clostridia</taxon>
        <taxon>Eubacteriales</taxon>
        <taxon>Proteinivoracaceae</taxon>
        <taxon>Proteinivorax</taxon>
    </lineage>
</organism>
<reference evidence="7" key="1">
    <citation type="journal article" date="2018" name="Antonie Van Leeuwenhoek">
        <title>Proteinivorax hydrogeniformans sp. nov., an anaerobic, haloalkaliphilic bacterium fermenting proteinaceous compounds with high hydrogen production.</title>
        <authorList>
            <person name="Boltyanskaya Y."/>
            <person name="Detkova E."/>
            <person name="Pimenov N."/>
            <person name="Kevbrin V."/>
        </authorList>
    </citation>
    <scope>NUCLEOTIDE SEQUENCE</scope>
    <source>
        <strain evidence="7">Z-710</strain>
    </source>
</reference>
<feature type="transmembrane region" description="Helical" evidence="6">
    <location>
        <begin position="9"/>
        <end position="29"/>
    </location>
</feature>
<sequence length="512" mass="57346">MKKSLLRQTFLLMCASLFARFLGMLYQTILSRTIGPQGLGLYQMTFTVYSACLTLATIGMTQSLSKTTSEFMAKGDFKNAQKNFRLTITLVFVTSLFIALFVLIFAPNIAMILYDDARLILPLRFISISIFFVALSQVFQGYFQGQKNMLPTATSQITEQIFRLLSIPLIIVPLLKRGTVAAASGTVLGMGIAELFGFLVLFSFYLFSSKKIKKQGSYQEEKAAHQLLKNLFMLAIPIGLGSLVATTNYSLGNLIIPRALRLAGYTQELAVESLGYFSGMALPLIFFPTVFSFPIAVSLLPGISEAIEQKNHSLARIRIKMASKFTILLGFSVALVLSLYNYQIPYIIFGYKEAGSYLTVLAISCIFIYPHHIFTSVLHGLGRPTLALRNLIILTVLNLSLLLLSVSRIGIMGAVWTFALVNTFSFFLDYFTIKSVFYFKFEILNWFIKPLICALFSYKVSDVFLPTESFQLTQLLVNLIITSGLFGATLLFTRTIKLKEIKPLFQILNFRK</sequence>
<accession>A0AAU8HPU9</accession>
<feature type="transmembrane region" description="Helical" evidence="6">
    <location>
        <begin position="443"/>
        <end position="460"/>
    </location>
</feature>
<evidence type="ECO:0000256" key="1">
    <source>
        <dbReference type="ARBA" id="ARBA00004651"/>
    </source>
</evidence>
<dbReference type="RefSeq" id="WP_353892230.1">
    <property type="nucleotide sequence ID" value="NZ_CP159485.1"/>
</dbReference>
<feature type="transmembrane region" description="Helical" evidence="6">
    <location>
        <begin position="86"/>
        <end position="113"/>
    </location>
</feature>
<dbReference type="PIRSF" id="PIRSF038958">
    <property type="entry name" value="PG_synth_SpoVB"/>
    <property type="match status" value="1"/>
</dbReference>
<reference evidence="7" key="2">
    <citation type="submission" date="2024-06" db="EMBL/GenBank/DDBJ databases">
        <authorList>
            <person name="Petrova K.O."/>
            <person name="Toshchakov S.V."/>
            <person name="Boltjanskaja Y.V."/>
            <person name="Kevbrin V.V."/>
        </authorList>
    </citation>
    <scope>NUCLEOTIDE SEQUENCE</scope>
    <source>
        <strain evidence="7">Z-710</strain>
    </source>
</reference>
<proteinExistence type="predicted"/>
<dbReference type="EMBL" id="CP159485">
    <property type="protein sequence ID" value="XCI27652.1"/>
    <property type="molecule type" value="Genomic_DNA"/>
</dbReference>